<dbReference type="InterPro" id="IPR000727">
    <property type="entry name" value="T_SNARE_dom"/>
</dbReference>
<dbReference type="Pfam" id="PF17200">
    <property type="entry name" value="sCache_2"/>
    <property type="match status" value="1"/>
</dbReference>
<evidence type="ECO:0000256" key="7">
    <source>
        <dbReference type="ARBA" id="ARBA00023224"/>
    </source>
</evidence>
<keyword evidence="5 10" id="KW-1133">Transmembrane helix</keyword>
<dbReference type="SUPFAM" id="SSF58104">
    <property type="entry name" value="Methyl-accepting chemotaxis protein (MCP) signaling domain"/>
    <property type="match status" value="1"/>
</dbReference>
<evidence type="ECO:0000259" key="11">
    <source>
        <dbReference type="PROSITE" id="PS50111"/>
    </source>
</evidence>
<dbReference type="Pfam" id="PF00672">
    <property type="entry name" value="HAMP"/>
    <property type="match status" value="1"/>
</dbReference>
<dbReference type="Gene3D" id="1.10.8.500">
    <property type="entry name" value="HAMP domain in histidine kinase"/>
    <property type="match status" value="1"/>
</dbReference>
<dbReference type="InterPro" id="IPR003660">
    <property type="entry name" value="HAMP_dom"/>
</dbReference>
<dbReference type="InterPro" id="IPR033480">
    <property type="entry name" value="sCache_2"/>
</dbReference>
<dbReference type="PROSITE" id="PS50885">
    <property type="entry name" value="HAMP"/>
    <property type="match status" value="1"/>
</dbReference>
<dbReference type="Pfam" id="PF00015">
    <property type="entry name" value="MCPsignal"/>
    <property type="match status" value="1"/>
</dbReference>
<dbReference type="PANTHER" id="PTHR32089">
    <property type="entry name" value="METHYL-ACCEPTING CHEMOTAXIS PROTEIN MCPB"/>
    <property type="match status" value="1"/>
</dbReference>
<dbReference type="SMART" id="SM01049">
    <property type="entry name" value="Cache_2"/>
    <property type="match status" value="1"/>
</dbReference>
<comment type="similarity">
    <text evidence="8">Belongs to the methyl-accepting chemotaxis (MCP) protein family.</text>
</comment>
<dbReference type="InterPro" id="IPR004090">
    <property type="entry name" value="Chemotax_Me-accpt_rcpt"/>
</dbReference>
<dbReference type="Gene3D" id="3.30.450.20">
    <property type="entry name" value="PAS domain"/>
    <property type="match status" value="1"/>
</dbReference>
<comment type="subcellular location">
    <subcellularLocation>
        <location evidence="1">Cell inner membrane</location>
        <topology evidence="1">Multi-pass membrane protein</topology>
    </subcellularLocation>
</comment>
<keyword evidence="4 10" id="KW-0812">Transmembrane</keyword>
<evidence type="ECO:0000313" key="15">
    <source>
        <dbReference type="Proteomes" id="UP000283458"/>
    </source>
</evidence>
<keyword evidence="6 10" id="KW-0472">Membrane</keyword>
<dbReference type="EMBL" id="QYUL01000002">
    <property type="protein sequence ID" value="RJF81208.1"/>
    <property type="molecule type" value="Genomic_DNA"/>
</dbReference>
<proteinExistence type="inferred from homology"/>
<comment type="caution">
    <text evidence="14">The sequence shown here is derived from an EMBL/GenBank/DDBJ whole genome shotgun (WGS) entry which is preliminary data.</text>
</comment>
<dbReference type="PROSITE" id="PS50192">
    <property type="entry name" value="T_SNARE"/>
    <property type="match status" value="1"/>
</dbReference>
<evidence type="ECO:0000259" key="13">
    <source>
        <dbReference type="PROSITE" id="PS50885"/>
    </source>
</evidence>
<evidence type="ECO:0000256" key="2">
    <source>
        <dbReference type="ARBA" id="ARBA00022475"/>
    </source>
</evidence>
<dbReference type="GO" id="GO:0005886">
    <property type="term" value="C:plasma membrane"/>
    <property type="evidence" value="ECO:0007669"/>
    <property type="project" value="UniProtKB-SubCell"/>
</dbReference>
<organism evidence="14 15">
    <name type="scientific">Azospirillum cavernae</name>
    <dbReference type="NCBI Taxonomy" id="2320860"/>
    <lineage>
        <taxon>Bacteria</taxon>
        <taxon>Pseudomonadati</taxon>
        <taxon>Pseudomonadota</taxon>
        <taxon>Alphaproteobacteria</taxon>
        <taxon>Rhodospirillales</taxon>
        <taxon>Azospirillaceae</taxon>
        <taxon>Azospirillum</taxon>
    </lineage>
</organism>
<evidence type="ECO:0000256" key="1">
    <source>
        <dbReference type="ARBA" id="ARBA00004429"/>
    </source>
</evidence>
<dbReference type="AlphaFoldDB" id="A0A418VVM3"/>
<dbReference type="SMART" id="SM00283">
    <property type="entry name" value="MA"/>
    <property type="match status" value="1"/>
</dbReference>
<dbReference type="OrthoDB" id="7260004at2"/>
<dbReference type="Gene3D" id="1.10.287.950">
    <property type="entry name" value="Methyl-accepting chemotaxis protein"/>
    <property type="match status" value="1"/>
</dbReference>
<dbReference type="GO" id="GO:0004888">
    <property type="term" value="F:transmembrane signaling receptor activity"/>
    <property type="evidence" value="ECO:0007669"/>
    <property type="project" value="InterPro"/>
</dbReference>
<evidence type="ECO:0000259" key="12">
    <source>
        <dbReference type="PROSITE" id="PS50192"/>
    </source>
</evidence>
<feature type="domain" description="Methyl-accepting transducer" evidence="11">
    <location>
        <begin position="306"/>
        <end position="542"/>
    </location>
</feature>
<accession>A0A418VVM3</accession>
<evidence type="ECO:0000256" key="10">
    <source>
        <dbReference type="SAM" id="Phobius"/>
    </source>
</evidence>
<feature type="domain" description="T-SNARE coiled-coil homology" evidence="12">
    <location>
        <begin position="458"/>
        <end position="520"/>
    </location>
</feature>
<evidence type="ECO:0000256" key="4">
    <source>
        <dbReference type="ARBA" id="ARBA00022692"/>
    </source>
</evidence>
<keyword evidence="2" id="KW-1003">Cell membrane</keyword>
<evidence type="ECO:0000256" key="5">
    <source>
        <dbReference type="ARBA" id="ARBA00022989"/>
    </source>
</evidence>
<evidence type="ECO:0000313" key="14">
    <source>
        <dbReference type="EMBL" id="RJF81208.1"/>
    </source>
</evidence>
<feature type="transmembrane region" description="Helical" evidence="10">
    <location>
        <begin position="189"/>
        <end position="209"/>
    </location>
</feature>
<dbReference type="PROSITE" id="PS50111">
    <property type="entry name" value="CHEMOTAXIS_TRANSDUC_2"/>
    <property type="match status" value="1"/>
</dbReference>
<dbReference type="Proteomes" id="UP000283458">
    <property type="component" value="Unassembled WGS sequence"/>
</dbReference>
<sequence length="562" mass="58989">MKTLSLKAKLMGLVALTTLAVLTVAGGGLWLSYKQMYEDRIASLRTVVETAHGLATALDGEVQKGAMSRDEALTRLRFTLNSMRYGADKSDYIFVADMDAVNIVNPARPDLVGKSMAQVKDGNGKLFAIEMVNVAKSHGEGVVEYSFPRSGQTEPSPKASYVKSFTPWSMFISTGVYMDDLQAEFRRHALWLALIVVGFALPVIAAIAWTGHSISDAVRGLSGKMAALAAGRLDLSFPEAGRGDEIGEMGRAVQVFQDNAVAKQRLEAEQVAAEQRAVAEKRQSMERLASTFECTVGGVIRSVAEKTASMEQQARAITEATAETDRLAAAVSAATEQTAVNVQTVASASEELAASINEISSQVAKSSAMAATAEHQAERANSRIAGLAQAVERIGAVVDLINSIASQTNLLALNATIEAARAGEAGKGFAVVASEVKQLASQTAKATEEIAAHVAGVQSATGETVTEINSVANVITQLNQIAGSIASAVEEQGAATREIARNIQQAASGTNEVSASIVGVTASADQSGKVAREVLDAFQHLSQQTGTLRTEVSGFLNTVRAA</sequence>
<keyword evidence="3" id="KW-0997">Cell inner membrane</keyword>
<evidence type="ECO:0000256" key="9">
    <source>
        <dbReference type="PROSITE-ProRule" id="PRU00284"/>
    </source>
</evidence>
<evidence type="ECO:0000256" key="3">
    <source>
        <dbReference type="ARBA" id="ARBA00022519"/>
    </source>
</evidence>
<evidence type="ECO:0000256" key="6">
    <source>
        <dbReference type="ARBA" id="ARBA00023136"/>
    </source>
</evidence>
<dbReference type="RefSeq" id="WP_119831299.1">
    <property type="nucleotide sequence ID" value="NZ_QYUL01000002.1"/>
</dbReference>
<feature type="transmembrane region" description="Helical" evidence="10">
    <location>
        <begin position="12"/>
        <end position="33"/>
    </location>
</feature>
<feature type="domain" description="HAMP" evidence="13">
    <location>
        <begin position="212"/>
        <end position="265"/>
    </location>
</feature>
<protein>
    <submittedName>
        <fullName evidence="14">HAMP domain-containing protein</fullName>
    </submittedName>
</protein>
<dbReference type="InterPro" id="IPR004089">
    <property type="entry name" value="MCPsignal_dom"/>
</dbReference>
<dbReference type="SMART" id="SM00304">
    <property type="entry name" value="HAMP"/>
    <property type="match status" value="1"/>
</dbReference>
<name>A0A418VVM3_9PROT</name>
<dbReference type="GO" id="GO:0006935">
    <property type="term" value="P:chemotaxis"/>
    <property type="evidence" value="ECO:0007669"/>
    <property type="project" value="InterPro"/>
</dbReference>
<dbReference type="PANTHER" id="PTHR32089:SF112">
    <property type="entry name" value="LYSOZYME-LIKE PROTEIN-RELATED"/>
    <property type="match status" value="1"/>
</dbReference>
<keyword evidence="7 9" id="KW-0807">Transducer</keyword>
<dbReference type="GO" id="GO:0007165">
    <property type="term" value="P:signal transduction"/>
    <property type="evidence" value="ECO:0007669"/>
    <property type="project" value="UniProtKB-KW"/>
</dbReference>
<keyword evidence="15" id="KW-1185">Reference proteome</keyword>
<evidence type="ECO:0000256" key="8">
    <source>
        <dbReference type="ARBA" id="ARBA00029447"/>
    </source>
</evidence>
<reference evidence="14 15" key="1">
    <citation type="submission" date="2018-09" db="EMBL/GenBank/DDBJ databases">
        <authorList>
            <person name="Zhu H."/>
        </authorList>
    </citation>
    <scope>NUCLEOTIDE SEQUENCE [LARGE SCALE GENOMIC DNA]</scope>
    <source>
        <strain evidence="14 15">K2W22B-5</strain>
    </source>
</reference>
<dbReference type="PRINTS" id="PR00260">
    <property type="entry name" value="CHEMTRNSDUCR"/>
</dbReference>
<gene>
    <name evidence="14" type="ORF">D3877_13480</name>
</gene>